<evidence type="ECO:0000256" key="1">
    <source>
        <dbReference type="ARBA" id="ARBA00004116"/>
    </source>
</evidence>
<dbReference type="PANTHER" id="PTHR10426">
    <property type="entry name" value="STRICTOSIDINE SYNTHASE-RELATED"/>
    <property type="match status" value="1"/>
</dbReference>
<keyword evidence="9" id="KW-1185">Reference proteome</keyword>
<feature type="domain" description="Strictosidine synthase conserved region" evidence="7">
    <location>
        <begin position="286"/>
        <end position="374"/>
    </location>
</feature>
<organism evidence="8 9">
    <name type="scientific">Solanum commersonii</name>
    <name type="common">Commerson's wild potato</name>
    <name type="synonym">Commerson's nightshade</name>
    <dbReference type="NCBI Taxonomy" id="4109"/>
    <lineage>
        <taxon>Eukaryota</taxon>
        <taxon>Viridiplantae</taxon>
        <taxon>Streptophyta</taxon>
        <taxon>Embryophyta</taxon>
        <taxon>Tracheophyta</taxon>
        <taxon>Spermatophyta</taxon>
        <taxon>Magnoliopsida</taxon>
        <taxon>eudicotyledons</taxon>
        <taxon>Gunneridae</taxon>
        <taxon>Pentapetalae</taxon>
        <taxon>asterids</taxon>
        <taxon>lamiids</taxon>
        <taxon>Solanales</taxon>
        <taxon>Solanaceae</taxon>
        <taxon>Solanoideae</taxon>
        <taxon>Solaneae</taxon>
        <taxon>Solanum</taxon>
    </lineage>
</organism>
<accession>A0A9J5YB32</accession>
<protein>
    <recommendedName>
        <fullName evidence="7">Strictosidine synthase conserved region domain-containing protein</fullName>
    </recommendedName>
</protein>
<evidence type="ECO:0000256" key="5">
    <source>
        <dbReference type="ARBA" id="ARBA00023180"/>
    </source>
</evidence>
<comment type="caution">
    <text evidence="8">The sequence shown here is derived from an EMBL/GenBank/DDBJ whole genome shotgun (WGS) entry which is preliminary data.</text>
</comment>
<dbReference type="AlphaFoldDB" id="A0A9J5YB32"/>
<name>A0A9J5YB32_SOLCO</name>
<evidence type="ECO:0000313" key="9">
    <source>
        <dbReference type="Proteomes" id="UP000824120"/>
    </source>
</evidence>
<dbReference type="GO" id="GO:0016787">
    <property type="term" value="F:hydrolase activity"/>
    <property type="evidence" value="ECO:0007669"/>
    <property type="project" value="TreeGrafter"/>
</dbReference>
<dbReference type="GO" id="GO:0012505">
    <property type="term" value="C:endomembrane system"/>
    <property type="evidence" value="ECO:0007669"/>
    <property type="project" value="TreeGrafter"/>
</dbReference>
<dbReference type="FunFam" id="2.120.10.30:FF:000032">
    <property type="entry name" value="Protein STRICTOSIDINE SYNTHASE-LIKE 13"/>
    <property type="match status" value="1"/>
</dbReference>
<reference evidence="8 9" key="1">
    <citation type="submission" date="2020-09" db="EMBL/GenBank/DDBJ databases">
        <title>De no assembly of potato wild relative species, Solanum commersonii.</title>
        <authorList>
            <person name="Cho K."/>
        </authorList>
    </citation>
    <scope>NUCLEOTIDE SEQUENCE [LARGE SCALE GENOMIC DNA]</scope>
    <source>
        <strain evidence="8">LZ3.2</strain>
        <tissue evidence="8">Leaf</tissue>
    </source>
</reference>
<keyword evidence="3" id="KW-0926">Vacuole</keyword>
<gene>
    <name evidence="8" type="ORF">H5410_038578</name>
</gene>
<dbReference type="InterPro" id="IPR018119">
    <property type="entry name" value="Strictosidine_synth_cons-reg"/>
</dbReference>
<dbReference type="EMBL" id="JACXVP010000007">
    <property type="protein sequence ID" value="KAG5597346.1"/>
    <property type="molecule type" value="Genomic_DNA"/>
</dbReference>
<dbReference type="InterPro" id="IPR011042">
    <property type="entry name" value="6-blade_b-propeller_TolB-like"/>
</dbReference>
<keyword evidence="5" id="KW-0325">Glycoprotein</keyword>
<keyword evidence="6" id="KW-0472">Membrane</keyword>
<proteinExistence type="inferred from homology"/>
<comment type="similarity">
    <text evidence="2">Belongs to the strictosidine synthase family.</text>
</comment>
<evidence type="ECO:0000256" key="6">
    <source>
        <dbReference type="SAM" id="Phobius"/>
    </source>
</evidence>
<comment type="subcellular location">
    <subcellularLocation>
        <location evidence="1">Vacuole</location>
    </subcellularLocation>
</comment>
<keyword evidence="6" id="KW-1133">Transmembrane helix</keyword>
<dbReference type="CDD" id="cd06464">
    <property type="entry name" value="ACD_sHsps-like"/>
    <property type="match status" value="1"/>
</dbReference>
<feature type="transmembrane region" description="Helical" evidence="6">
    <location>
        <begin position="129"/>
        <end position="150"/>
    </location>
</feature>
<evidence type="ECO:0000256" key="3">
    <source>
        <dbReference type="ARBA" id="ARBA00022554"/>
    </source>
</evidence>
<dbReference type="Gene3D" id="2.120.10.30">
    <property type="entry name" value="TolB, C-terminal domain"/>
    <property type="match status" value="1"/>
</dbReference>
<keyword evidence="4" id="KW-0732">Signal</keyword>
<evidence type="ECO:0000259" key="7">
    <source>
        <dbReference type="Pfam" id="PF03088"/>
    </source>
</evidence>
<evidence type="ECO:0000256" key="4">
    <source>
        <dbReference type="ARBA" id="ARBA00022729"/>
    </source>
</evidence>
<dbReference type="Pfam" id="PF03088">
    <property type="entry name" value="Str_synth"/>
    <property type="match status" value="1"/>
</dbReference>
<evidence type="ECO:0000256" key="2">
    <source>
        <dbReference type="ARBA" id="ARBA00009191"/>
    </source>
</evidence>
<dbReference type="GO" id="GO:0005773">
    <property type="term" value="C:vacuole"/>
    <property type="evidence" value="ECO:0007669"/>
    <property type="project" value="UniProtKB-SubCell"/>
</dbReference>
<sequence length="499" mass="55296">MCYKVPSYAMMSSICVGLIDKCCVLDSLIVSGNRSTQCKLASYLNGLVSAYHKKEIVQGPYRVFWPLPSNANKDRVSAEFGRTFTDCNPETLRNMAINQGKYIRSVHSKTRKLQHNLITKRHSPVSMNASNLLLISATTALAIISLVFAFDDENVLKPPHIPGSQNLLTKSEIIQLKGAVGPESIAFDPNGEGPYTGVADGRILKWKGSYWSDFAVTSSHRKNCTLPFAPELEHICGRPLGLQFDTKTGELYIADAYFGLQVVGPKGGLATPLVQQFEGKPLVFTNDIDIDDHDDVIYFTETSTKYQRRQFFASLLSGDKTGMLMKYVKSTQQTKILIRGLAFANGVALSKNKSFVLVAETSTCRIFRYWLKGPYIGKHDTFAELPGFPDNIRMNSKGEFWVALHAKRSVFAQLSVSDLELGKALLNLPITAQQLDNLLAGGQPHATAIKLSEDGQVLEVLEDVEGKTLRSISEVQEKQGKLWFGSVLMPFLGVMDYKF</sequence>
<dbReference type="Proteomes" id="UP000824120">
    <property type="component" value="Chromosome 7"/>
</dbReference>
<dbReference type="PANTHER" id="PTHR10426:SF119">
    <property type="entry name" value="PROTEIN STRICTOSIDINE SYNTHASE-LIKE 10-LIKE"/>
    <property type="match status" value="1"/>
</dbReference>
<dbReference type="OrthoDB" id="5307922at2759"/>
<keyword evidence="6" id="KW-0812">Transmembrane</keyword>
<evidence type="ECO:0000313" key="8">
    <source>
        <dbReference type="EMBL" id="KAG5597346.1"/>
    </source>
</evidence>
<dbReference type="Pfam" id="PF20067">
    <property type="entry name" value="SSL_N"/>
    <property type="match status" value="1"/>
</dbReference>
<dbReference type="SUPFAM" id="SSF63829">
    <property type="entry name" value="Calcium-dependent phosphotriesterase"/>
    <property type="match status" value="1"/>
</dbReference>